<protein>
    <submittedName>
        <fullName evidence="1">Uncharacterized protein</fullName>
    </submittedName>
</protein>
<dbReference type="EMBL" id="PPGH01000037">
    <property type="protein sequence ID" value="PQJ95116.1"/>
    <property type="molecule type" value="Genomic_DNA"/>
</dbReference>
<sequence>MTLKKELHIPVLPVAKFLYFAKEHGNALTLPTKLLVLTVHPKQPYIMSLRLYSLARFKNILIINYL</sequence>
<accession>A0A2S7XN85</accession>
<dbReference type="AlphaFoldDB" id="A0A2S7XN85"/>
<reference evidence="1 2" key="1">
    <citation type="submission" date="2018-01" db="EMBL/GenBank/DDBJ databases">
        <title>The complete genome sequence of Chromatium okenii LaCa, a purple sulfur bacterium with a turbulent life.</title>
        <authorList>
            <person name="Luedin S.M."/>
            <person name="Liechti N."/>
            <person name="Storelli N."/>
            <person name="Danza F."/>
            <person name="Wittwer M."/>
            <person name="Pothier J.F."/>
            <person name="Tonolla M.A."/>
        </authorList>
    </citation>
    <scope>NUCLEOTIDE SEQUENCE [LARGE SCALE GENOMIC DNA]</scope>
    <source>
        <strain evidence="1 2">LaCa</strain>
    </source>
</reference>
<gene>
    <name evidence="1" type="ORF">CXB77_12475</name>
</gene>
<evidence type="ECO:0000313" key="2">
    <source>
        <dbReference type="Proteomes" id="UP000239936"/>
    </source>
</evidence>
<keyword evidence="2" id="KW-1185">Reference proteome</keyword>
<comment type="caution">
    <text evidence="1">The sequence shown here is derived from an EMBL/GenBank/DDBJ whole genome shotgun (WGS) entry which is preliminary data.</text>
</comment>
<name>A0A2S7XN85_9GAMM</name>
<dbReference type="Proteomes" id="UP000239936">
    <property type="component" value="Unassembled WGS sequence"/>
</dbReference>
<organism evidence="1 2">
    <name type="scientific">Chromatium okenii</name>
    <dbReference type="NCBI Taxonomy" id="61644"/>
    <lineage>
        <taxon>Bacteria</taxon>
        <taxon>Pseudomonadati</taxon>
        <taxon>Pseudomonadota</taxon>
        <taxon>Gammaproteobacteria</taxon>
        <taxon>Chromatiales</taxon>
        <taxon>Chromatiaceae</taxon>
        <taxon>Chromatium</taxon>
    </lineage>
</organism>
<evidence type="ECO:0000313" key="1">
    <source>
        <dbReference type="EMBL" id="PQJ95116.1"/>
    </source>
</evidence>
<proteinExistence type="predicted"/>